<protein>
    <submittedName>
        <fullName evidence="7">ABC-2 type transport system permease protein</fullName>
    </submittedName>
</protein>
<feature type="transmembrane region" description="Helical" evidence="5">
    <location>
        <begin position="266"/>
        <end position="287"/>
    </location>
</feature>
<organism evidence="7 8">
    <name type="scientific">Pseudonocardia sediminis</name>
    <dbReference type="NCBI Taxonomy" id="1397368"/>
    <lineage>
        <taxon>Bacteria</taxon>
        <taxon>Bacillati</taxon>
        <taxon>Actinomycetota</taxon>
        <taxon>Actinomycetes</taxon>
        <taxon>Pseudonocardiales</taxon>
        <taxon>Pseudonocardiaceae</taxon>
        <taxon>Pseudonocardia</taxon>
    </lineage>
</organism>
<dbReference type="PANTHER" id="PTHR43471">
    <property type="entry name" value="ABC TRANSPORTER PERMEASE"/>
    <property type="match status" value="1"/>
</dbReference>
<evidence type="ECO:0000313" key="7">
    <source>
        <dbReference type="EMBL" id="RZT83779.1"/>
    </source>
</evidence>
<evidence type="ECO:0000313" key="8">
    <source>
        <dbReference type="Proteomes" id="UP000291591"/>
    </source>
</evidence>
<feature type="transmembrane region" description="Helical" evidence="5">
    <location>
        <begin position="232"/>
        <end position="254"/>
    </location>
</feature>
<feature type="transmembrane region" description="Helical" evidence="5">
    <location>
        <begin position="322"/>
        <end position="343"/>
    </location>
</feature>
<dbReference type="Pfam" id="PF12698">
    <property type="entry name" value="ABC2_membrane_3"/>
    <property type="match status" value="1"/>
</dbReference>
<accession>A0A4Q7UUS2</accession>
<evidence type="ECO:0000256" key="4">
    <source>
        <dbReference type="ARBA" id="ARBA00023136"/>
    </source>
</evidence>
<dbReference type="InterPro" id="IPR013525">
    <property type="entry name" value="ABC2_TM"/>
</dbReference>
<keyword evidence="3 5" id="KW-1133">Transmembrane helix</keyword>
<feature type="domain" description="ABC-2 type transporter transmembrane" evidence="6">
    <location>
        <begin position="27"/>
        <end position="371"/>
    </location>
</feature>
<dbReference type="AlphaFoldDB" id="A0A4Q7UUS2"/>
<comment type="subcellular location">
    <subcellularLocation>
        <location evidence="1">Membrane</location>
        <topology evidence="1">Multi-pass membrane protein</topology>
    </subcellularLocation>
</comment>
<dbReference type="GO" id="GO:0016020">
    <property type="term" value="C:membrane"/>
    <property type="evidence" value="ECO:0007669"/>
    <property type="project" value="UniProtKB-SubCell"/>
</dbReference>
<dbReference type="GO" id="GO:0140359">
    <property type="term" value="F:ABC-type transporter activity"/>
    <property type="evidence" value="ECO:0007669"/>
    <property type="project" value="InterPro"/>
</dbReference>
<feature type="transmembrane region" description="Helical" evidence="5">
    <location>
        <begin position="27"/>
        <end position="49"/>
    </location>
</feature>
<evidence type="ECO:0000259" key="6">
    <source>
        <dbReference type="Pfam" id="PF12698"/>
    </source>
</evidence>
<name>A0A4Q7UUS2_PSEST</name>
<sequence length="396" mass="41584">MTTSLGARETITLVARREIRTQLRSRSFVYGLLIIIAIFAMYGLIFAFIGSQGSSATLGVTPQARPAVAAVQEAARSDGFDLTTVDVTPAAGTEQVRSGDLDALLTGGPGSYELVGRDSIDSDVSRLVTQTVRAQALDQALRAAGTDPAALAQASTVRSQTLEPEDPLQGQRLGIAIAVAVLLFFSLSNYGGAVAQGVVEEKSSRVVELLLSTIKPLHLLAGKVIGLGLVGLLQLLILGAIATTGALAFGVISVPTTVIAALGQAVLWYLLGFFLFATLYASAGALVSRQEELQSAITPLAFLVMIPFVVTVSVLPNDPRNPLVTVLSFIPFFAPTTMPARVALGVAPWWQVLVAALLTLAAIVGMVWLSARIYQNSVLRTGAKVSWREGLTGARS</sequence>
<evidence type="ECO:0000256" key="2">
    <source>
        <dbReference type="ARBA" id="ARBA00022692"/>
    </source>
</evidence>
<dbReference type="EMBL" id="SHKL01000001">
    <property type="protein sequence ID" value="RZT83779.1"/>
    <property type="molecule type" value="Genomic_DNA"/>
</dbReference>
<dbReference type="RefSeq" id="WP_130288485.1">
    <property type="nucleotide sequence ID" value="NZ_SHKL01000001.1"/>
</dbReference>
<keyword evidence="4 5" id="KW-0472">Membrane</keyword>
<gene>
    <name evidence="7" type="ORF">EV383_0597</name>
</gene>
<evidence type="ECO:0000256" key="5">
    <source>
        <dbReference type="SAM" id="Phobius"/>
    </source>
</evidence>
<reference evidence="7 8" key="1">
    <citation type="submission" date="2019-02" db="EMBL/GenBank/DDBJ databases">
        <title>Sequencing the genomes of 1000 actinobacteria strains.</title>
        <authorList>
            <person name="Klenk H.-P."/>
        </authorList>
    </citation>
    <scope>NUCLEOTIDE SEQUENCE [LARGE SCALE GENOMIC DNA]</scope>
    <source>
        <strain evidence="7 8">DSM 45779</strain>
    </source>
</reference>
<dbReference type="PANTHER" id="PTHR43471:SF3">
    <property type="entry name" value="ABC TRANSPORTER PERMEASE PROTEIN NATB"/>
    <property type="match status" value="1"/>
</dbReference>
<keyword evidence="2 5" id="KW-0812">Transmembrane</keyword>
<feature type="transmembrane region" description="Helical" evidence="5">
    <location>
        <begin position="349"/>
        <end position="371"/>
    </location>
</feature>
<dbReference type="OrthoDB" id="3268959at2"/>
<evidence type="ECO:0000256" key="3">
    <source>
        <dbReference type="ARBA" id="ARBA00022989"/>
    </source>
</evidence>
<comment type="caution">
    <text evidence="7">The sequence shown here is derived from an EMBL/GenBank/DDBJ whole genome shotgun (WGS) entry which is preliminary data.</text>
</comment>
<evidence type="ECO:0000256" key="1">
    <source>
        <dbReference type="ARBA" id="ARBA00004141"/>
    </source>
</evidence>
<feature type="transmembrane region" description="Helical" evidence="5">
    <location>
        <begin position="293"/>
        <end position="315"/>
    </location>
</feature>
<keyword evidence="8" id="KW-1185">Reference proteome</keyword>
<proteinExistence type="predicted"/>
<dbReference type="Proteomes" id="UP000291591">
    <property type="component" value="Unassembled WGS sequence"/>
</dbReference>